<dbReference type="EMBL" id="JACSDY010000005">
    <property type="protein sequence ID" value="KAF7427703.1"/>
    <property type="molecule type" value="Genomic_DNA"/>
</dbReference>
<evidence type="ECO:0000313" key="1">
    <source>
        <dbReference type="EMBL" id="KAF7427703.1"/>
    </source>
</evidence>
<evidence type="ECO:0000313" key="2">
    <source>
        <dbReference type="Proteomes" id="UP000600918"/>
    </source>
</evidence>
<dbReference type="Proteomes" id="UP000600918">
    <property type="component" value="Unassembled WGS sequence"/>
</dbReference>
<keyword evidence="2" id="KW-1185">Reference proteome</keyword>
<organism evidence="1 2">
    <name type="scientific">Vespula pensylvanica</name>
    <name type="common">Western yellow jacket</name>
    <name type="synonym">Wasp</name>
    <dbReference type="NCBI Taxonomy" id="30213"/>
    <lineage>
        <taxon>Eukaryota</taxon>
        <taxon>Metazoa</taxon>
        <taxon>Ecdysozoa</taxon>
        <taxon>Arthropoda</taxon>
        <taxon>Hexapoda</taxon>
        <taxon>Insecta</taxon>
        <taxon>Pterygota</taxon>
        <taxon>Neoptera</taxon>
        <taxon>Endopterygota</taxon>
        <taxon>Hymenoptera</taxon>
        <taxon>Apocrita</taxon>
        <taxon>Aculeata</taxon>
        <taxon>Vespoidea</taxon>
        <taxon>Vespidae</taxon>
        <taxon>Vespinae</taxon>
        <taxon>Vespula</taxon>
    </lineage>
</organism>
<accession>A0A834P4S7</accession>
<sequence>MISDDGTVDEPPHTLESTDIEFYNFVLPLIRVLSSKTTTISVIEIYESFRVLRNNGVKDDLLIMTCLIPLWGDEHIKVIKRTQRETIRENRSTAENGLEWIMRTGKRRVRKETKHSNDIVRNYLLSLINLIQYSAMNDQDSMLLRNSSELNELRRRIIENLLDMPRK</sequence>
<comment type="caution">
    <text evidence="1">The sequence shown here is derived from an EMBL/GenBank/DDBJ whole genome shotgun (WGS) entry which is preliminary data.</text>
</comment>
<protein>
    <submittedName>
        <fullName evidence="1">Uncharacterized protein</fullName>
    </submittedName>
</protein>
<gene>
    <name evidence="1" type="ORF">H0235_007397</name>
</gene>
<dbReference type="AlphaFoldDB" id="A0A834P4S7"/>
<proteinExistence type="predicted"/>
<name>A0A834P4S7_VESPE</name>
<reference evidence="1" key="1">
    <citation type="journal article" date="2020" name="G3 (Bethesda)">
        <title>High-Quality Assemblies for Three Invasive Social Wasps from the &lt;i&gt;Vespula&lt;/i&gt; Genus.</title>
        <authorList>
            <person name="Harrop T.W.R."/>
            <person name="Guhlin J."/>
            <person name="McLaughlin G.M."/>
            <person name="Permina E."/>
            <person name="Stockwell P."/>
            <person name="Gilligan J."/>
            <person name="Le Lec M.F."/>
            <person name="Gruber M.A.M."/>
            <person name="Quinn O."/>
            <person name="Lovegrove M."/>
            <person name="Duncan E.J."/>
            <person name="Remnant E.J."/>
            <person name="Van Eeckhoven J."/>
            <person name="Graham B."/>
            <person name="Knapp R.A."/>
            <person name="Langford K.W."/>
            <person name="Kronenberg Z."/>
            <person name="Press M.O."/>
            <person name="Eacker S.M."/>
            <person name="Wilson-Rankin E.E."/>
            <person name="Purcell J."/>
            <person name="Lester P.J."/>
            <person name="Dearden P.K."/>
        </authorList>
    </citation>
    <scope>NUCLEOTIDE SEQUENCE</scope>
    <source>
        <strain evidence="1">Volc-1</strain>
    </source>
</reference>